<dbReference type="Gene3D" id="3.20.20.70">
    <property type="entry name" value="Aldolase class I"/>
    <property type="match status" value="1"/>
</dbReference>
<comment type="caution">
    <text evidence="3">The sequence shown here is derived from an EMBL/GenBank/DDBJ whole genome shotgun (WGS) entry which is preliminary data.</text>
</comment>
<protein>
    <recommendedName>
        <fullName evidence="5">Ribulose-phosphate 3-epimerase</fullName>
    </recommendedName>
</protein>
<evidence type="ECO:0008006" key="5">
    <source>
        <dbReference type="Google" id="ProtNLM"/>
    </source>
</evidence>
<dbReference type="PANTHER" id="PTHR11749">
    <property type="entry name" value="RIBULOSE-5-PHOSPHATE-3-EPIMERASE"/>
    <property type="match status" value="1"/>
</dbReference>
<organism evidence="3 4">
    <name type="scientific">Candidatus Campbellbacteria bacterium CG10_big_fil_rev_8_21_14_0_10_35_52</name>
    <dbReference type="NCBI Taxonomy" id="1974527"/>
    <lineage>
        <taxon>Bacteria</taxon>
        <taxon>Candidatus Campbelliibacteriota</taxon>
    </lineage>
</organism>
<dbReference type="InterPro" id="IPR013785">
    <property type="entry name" value="Aldolase_TIM"/>
</dbReference>
<dbReference type="GO" id="GO:0005975">
    <property type="term" value="P:carbohydrate metabolic process"/>
    <property type="evidence" value="ECO:0007669"/>
    <property type="project" value="InterPro"/>
</dbReference>
<proteinExistence type="predicted"/>
<name>A0A2M6WUX0_9BACT</name>
<evidence type="ECO:0000256" key="1">
    <source>
        <dbReference type="ARBA" id="ARBA00022723"/>
    </source>
</evidence>
<dbReference type="AlphaFoldDB" id="A0A2M6WUX0"/>
<evidence type="ECO:0000313" key="4">
    <source>
        <dbReference type="Proteomes" id="UP000230481"/>
    </source>
</evidence>
<evidence type="ECO:0000256" key="2">
    <source>
        <dbReference type="ARBA" id="ARBA00023235"/>
    </source>
</evidence>
<dbReference type="SUPFAM" id="SSF51366">
    <property type="entry name" value="Ribulose-phoshate binding barrel"/>
    <property type="match status" value="1"/>
</dbReference>
<dbReference type="Proteomes" id="UP000230481">
    <property type="component" value="Unassembled WGS sequence"/>
</dbReference>
<dbReference type="Pfam" id="PF00834">
    <property type="entry name" value="Ribul_P_3_epim"/>
    <property type="match status" value="1"/>
</dbReference>
<dbReference type="GO" id="GO:0016857">
    <property type="term" value="F:racemase and epimerase activity, acting on carbohydrates and derivatives"/>
    <property type="evidence" value="ECO:0007669"/>
    <property type="project" value="InterPro"/>
</dbReference>
<dbReference type="InterPro" id="IPR000056">
    <property type="entry name" value="Ribul_P_3_epim-like"/>
</dbReference>
<dbReference type="GO" id="GO:0046872">
    <property type="term" value="F:metal ion binding"/>
    <property type="evidence" value="ECO:0007669"/>
    <property type="project" value="UniProtKB-KW"/>
</dbReference>
<sequence length="214" mass="24109">MIEIIPAIIPRSLDDLNKKYSQVKHFTDIVQIDVMDGKFVPSVSWPYVNNNEDKEKSVIAEIDFNFEVDLMVLNPEVVVGDWIKAGAKRVIVHIESIKNFLEIFDAISGKVELGIALNTNTPNERIYQLIWKIDFIQFMGIEKIGFQGQNFDERVVKKITDLREKFSGIIISVDGGVNIENAPRLIKAGVNRLVSGSAIFESGDIEDTVSKLKN</sequence>
<evidence type="ECO:0000313" key="3">
    <source>
        <dbReference type="EMBL" id="PIT96594.1"/>
    </source>
</evidence>
<gene>
    <name evidence="3" type="ORF">COT82_02375</name>
</gene>
<dbReference type="InterPro" id="IPR011060">
    <property type="entry name" value="RibuloseP-bd_barrel"/>
</dbReference>
<dbReference type="EMBL" id="PFAA01000043">
    <property type="protein sequence ID" value="PIT96594.1"/>
    <property type="molecule type" value="Genomic_DNA"/>
</dbReference>
<keyword evidence="1" id="KW-0479">Metal-binding</keyword>
<keyword evidence="2" id="KW-0413">Isomerase</keyword>
<accession>A0A2M6WUX0</accession>
<reference evidence="4" key="1">
    <citation type="submission" date="2017-09" db="EMBL/GenBank/DDBJ databases">
        <title>Depth-based differentiation of microbial function through sediment-hosted aquifers and enrichment of novel symbionts in the deep terrestrial subsurface.</title>
        <authorList>
            <person name="Probst A.J."/>
            <person name="Ladd B."/>
            <person name="Jarett J.K."/>
            <person name="Geller-Mcgrath D.E."/>
            <person name="Sieber C.M.K."/>
            <person name="Emerson J.B."/>
            <person name="Anantharaman K."/>
            <person name="Thomas B.C."/>
            <person name="Malmstrom R."/>
            <person name="Stieglmeier M."/>
            <person name="Klingl A."/>
            <person name="Woyke T."/>
            <person name="Ryan C.M."/>
            <person name="Banfield J.F."/>
        </authorList>
    </citation>
    <scope>NUCLEOTIDE SEQUENCE [LARGE SCALE GENOMIC DNA]</scope>
</reference>